<dbReference type="AlphaFoldDB" id="A0A6J4U8Z4"/>
<feature type="region of interest" description="Disordered" evidence="1">
    <location>
        <begin position="33"/>
        <end position="85"/>
    </location>
</feature>
<organism evidence="2">
    <name type="scientific">uncultured Thermomicrobiales bacterium</name>
    <dbReference type="NCBI Taxonomy" id="1645740"/>
    <lineage>
        <taxon>Bacteria</taxon>
        <taxon>Pseudomonadati</taxon>
        <taxon>Thermomicrobiota</taxon>
        <taxon>Thermomicrobia</taxon>
        <taxon>Thermomicrobiales</taxon>
        <taxon>environmental samples</taxon>
    </lineage>
</organism>
<accession>A0A6J4U8Z4</accession>
<dbReference type="EMBL" id="CADCWH010000030">
    <property type="protein sequence ID" value="CAA9541975.1"/>
    <property type="molecule type" value="Genomic_DNA"/>
</dbReference>
<evidence type="ECO:0000313" key="2">
    <source>
        <dbReference type="EMBL" id="CAA9541975.1"/>
    </source>
</evidence>
<reference evidence="2" key="1">
    <citation type="submission" date="2020-02" db="EMBL/GenBank/DDBJ databases">
        <authorList>
            <person name="Meier V. D."/>
        </authorList>
    </citation>
    <scope>NUCLEOTIDE SEQUENCE</scope>
    <source>
        <strain evidence="2">AVDCRST_MAG70</strain>
    </source>
</reference>
<proteinExistence type="predicted"/>
<feature type="compositionally biased region" description="Basic and acidic residues" evidence="1">
    <location>
        <begin position="67"/>
        <end position="78"/>
    </location>
</feature>
<protein>
    <submittedName>
        <fullName evidence="2">Uncharacterized protein</fullName>
    </submittedName>
</protein>
<name>A0A6J4U8Z4_9BACT</name>
<sequence length="85" mass="8919">MVVIAPRRPSHTRPIPPIGPVPDIVLARNVMVSMRHPGHPAQDGDPVPSGALAGGDEQTDGVGLESPEGRPPVDEIGKRRSPSVH</sequence>
<feature type="region of interest" description="Disordered" evidence="1">
    <location>
        <begin position="1"/>
        <end position="21"/>
    </location>
</feature>
<gene>
    <name evidence="2" type="ORF">AVDCRST_MAG70-182</name>
</gene>
<evidence type="ECO:0000256" key="1">
    <source>
        <dbReference type="SAM" id="MobiDB-lite"/>
    </source>
</evidence>